<sequence>MQTAIIKPQFSPITIALMVLGFIVFWPIGLAILGYIIWGEKFGGSAEKAQSYWHKGKSWCTSNGAHRHGHRHNRYASTSSGNAAFDDYRSEQLRRLEEERARLDEEINEFHEYMTNLNKAKDREEFDRFMNERRGSRQGYTDEPNDGDNGNGGTNNDDSNHGWGQDNR</sequence>
<dbReference type="Proteomes" id="UP001222118">
    <property type="component" value="Chromosome"/>
</dbReference>
<feature type="region of interest" description="Disordered" evidence="2">
    <location>
        <begin position="129"/>
        <end position="168"/>
    </location>
</feature>
<dbReference type="EMBL" id="CP118247">
    <property type="protein sequence ID" value="WDR07195.1"/>
    <property type="molecule type" value="Genomic_DNA"/>
</dbReference>
<keyword evidence="5" id="KW-1185">Reference proteome</keyword>
<name>A0ABY7Z1W2_9HYPH</name>
<proteinExistence type="predicted"/>
<keyword evidence="3" id="KW-1133">Transmembrane helix</keyword>
<keyword evidence="3" id="KW-0472">Membrane</keyword>
<feature type="transmembrane region" description="Helical" evidence="3">
    <location>
        <begin position="15"/>
        <end position="38"/>
    </location>
</feature>
<evidence type="ECO:0000313" key="5">
    <source>
        <dbReference type="Proteomes" id="UP001222118"/>
    </source>
</evidence>
<gene>
    <name evidence="4" type="ORF">PSQ90_07155</name>
</gene>
<evidence type="ECO:0000256" key="2">
    <source>
        <dbReference type="SAM" id="MobiDB-lite"/>
    </source>
</evidence>
<keyword evidence="1" id="KW-0175">Coiled coil</keyword>
<evidence type="ECO:0000256" key="1">
    <source>
        <dbReference type="SAM" id="Coils"/>
    </source>
</evidence>
<accession>A0ABY7Z1W2</accession>
<evidence type="ECO:0000256" key="3">
    <source>
        <dbReference type="SAM" id="Phobius"/>
    </source>
</evidence>
<feature type="coiled-coil region" evidence="1">
    <location>
        <begin position="89"/>
        <end position="123"/>
    </location>
</feature>
<organism evidence="4 5">
    <name type="scientific">Devosia rhodophyticola</name>
    <dbReference type="NCBI Taxonomy" id="3026423"/>
    <lineage>
        <taxon>Bacteria</taxon>
        <taxon>Pseudomonadati</taxon>
        <taxon>Pseudomonadota</taxon>
        <taxon>Alphaproteobacteria</taxon>
        <taxon>Hyphomicrobiales</taxon>
        <taxon>Devosiaceae</taxon>
        <taxon>Devosia</taxon>
    </lineage>
</organism>
<dbReference type="RefSeq" id="WP_282212708.1">
    <property type="nucleotide sequence ID" value="NZ_CP118247.1"/>
</dbReference>
<reference evidence="4 5" key="1">
    <citation type="submission" date="2023-02" db="EMBL/GenBank/DDBJ databases">
        <title>Devosia chondri sp. nov., isolated from the phycosphere of marine algae.</title>
        <authorList>
            <person name="Kim J.M."/>
            <person name="Lee J.K."/>
            <person name="Choi B.J."/>
            <person name="Bayburt H."/>
            <person name="Jeon C.O."/>
        </authorList>
    </citation>
    <scope>NUCLEOTIDE SEQUENCE [LARGE SCALE GENOMIC DNA]</scope>
    <source>
        <strain evidence="4 5">G2-5</strain>
    </source>
</reference>
<dbReference type="Pfam" id="PF11014">
    <property type="entry name" value="DUF2852"/>
    <property type="match status" value="1"/>
</dbReference>
<keyword evidence="3" id="KW-0812">Transmembrane</keyword>
<evidence type="ECO:0000313" key="4">
    <source>
        <dbReference type="EMBL" id="WDR07195.1"/>
    </source>
</evidence>
<protein>
    <submittedName>
        <fullName evidence="4">DUF2852 domain-containing protein</fullName>
    </submittedName>
</protein>
<dbReference type="InterPro" id="IPR021273">
    <property type="entry name" value="DUF2852"/>
</dbReference>